<dbReference type="EMBL" id="WOSW01000057">
    <property type="protein sequence ID" value="NHO34155.1"/>
    <property type="molecule type" value="Genomic_DNA"/>
</dbReference>
<name>A0ABX0KIE0_9PROT</name>
<evidence type="ECO:0000313" key="2">
    <source>
        <dbReference type="EMBL" id="NHO34155.1"/>
    </source>
</evidence>
<comment type="caution">
    <text evidence="2">The sequence shown here is derived from an EMBL/GenBank/DDBJ whole genome shotgun (WGS) entry which is preliminary data.</text>
</comment>
<dbReference type="Proteomes" id="UP000615326">
    <property type="component" value="Unassembled WGS sequence"/>
</dbReference>
<dbReference type="PANTHER" id="PTHR43685">
    <property type="entry name" value="GLYCOSYLTRANSFERASE"/>
    <property type="match status" value="1"/>
</dbReference>
<dbReference type="Pfam" id="PF00535">
    <property type="entry name" value="Glycos_transf_2"/>
    <property type="match status" value="1"/>
</dbReference>
<reference evidence="2 3" key="1">
    <citation type="journal article" date="2020" name="Int. J. Syst. Evol. Microbiol.">
        <title>Novel acetic acid bacteria from cider fermentations: Acetobacter conturbans sp. nov. and Acetobacter fallax sp. nov.</title>
        <authorList>
            <person name="Sombolestani A.S."/>
            <person name="Cleenwerck I."/>
            <person name="Cnockaert M."/>
            <person name="Borremans W."/>
            <person name="Wieme A.D."/>
            <person name="De Vuyst L."/>
            <person name="Vandamme P."/>
        </authorList>
    </citation>
    <scope>NUCLEOTIDE SEQUENCE [LARGE SCALE GENOMIC DNA]</scope>
    <source>
        <strain evidence="2 3">LMG 1637</strain>
    </source>
</reference>
<keyword evidence="3" id="KW-1185">Reference proteome</keyword>
<dbReference type="InterPro" id="IPR029044">
    <property type="entry name" value="Nucleotide-diphossugar_trans"/>
</dbReference>
<organism evidence="2 3">
    <name type="scientific">Acetobacter fallax</name>
    <dbReference type="NCBI Taxonomy" id="1737473"/>
    <lineage>
        <taxon>Bacteria</taxon>
        <taxon>Pseudomonadati</taxon>
        <taxon>Pseudomonadota</taxon>
        <taxon>Alphaproteobacteria</taxon>
        <taxon>Acetobacterales</taxon>
        <taxon>Acetobacteraceae</taxon>
        <taxon>Acetobacter</taxon>
    </lineage>
</organism>
<sequence length="380" mass="43701">MNMLSPEHNRSTAPQDSDVAILMRTKDRLLLLPRALGSVLLQKFTRWHLYLVNDGGDRDALENLLRVYRPVFGDRLTVIHHEKSQGMEAASNAALRAGKEELVIVHDDDDSWDTDFLLYTVLFLSDSQNARYLGVATDCVVINEVIEDGTVRETDRSVWRRSDGVTDFEKMLYTNAFPPICFLFRRSVTEQIGPFDANLPVLGDWDFNIRLMTEGDIGIVHKALANYHHRRPGGAAIYGNSVIDGVSSHKSQNILLRNRLLRETLHKNPEFLGLIMALLQPAEETREKVEHSERMLADMLGHICHLEHQVNELIVRQHQQINDQSSGHSKIFHLFHVALNDLDQVRIVATWQKKMMMPVYRAWRLILPVRRIVAKIRRRV</sequence>
<proteinExistence type="predicted"/>
<dbReference type="PANTHER" id="PTHR43685:SF2">
    <property type="entry name" value="GLYCOSYLTRANSFERASE 2-LIKE DOMAIN-CONTAINING PROTEIN"/>
    <property type="match status" value="1"/>
</dbReference>
<dbReference type="InterPro" id="IPR050834">
    <property type="entry name" value="Glycosyltransf_2"/>
</dbReference>
<evidence type="ECO:0000259" key="1">
    <source>
        <dbReference type="Pfam" id="PF00535"/>
    </source>
</evidence>
<gene>
    <name evidence="2" type="ORF">GOB84_16745</name>
</gene>
<accession>A0ABX0KIE0</accession>
<protein>
    <submittedName>
        <fullName evidence="2">Glycosyltransferase</fullName>
    </submittedName>
</protein>
<feature type="domain" description="Glycosyltransferase 2-like" evidence="1">
    <location>
        <begin position="22"/>
        <end position="192"/>
    </location>
</feature>
<dbReference type="RefSeq" id="WP_173578600.1">
    <property type="nucleotide sequence ID" value="NZ_WOSW01000057.1"/>
</dbReference>
<evidence type="ECO:0000313" key="3">
    <source>
        <dbReference type="Proteomes" id="UP000615326"/>
    </source>
</evidence>
<dbReference type="SUPFAM" id="SSF53448">
    <property type="entry name" value="Nucleotide-diphospho-sugar transferases"/>
    <property type="match status" value="1"/>
</dbReference>
<dbReference type="InterPro" id="IPR001173">
    <property type="entry name" value="Glyco_trans_2-like"/>
</dbReference>
<dbReference type="Gene3D" id="3.90.550.10">
    <property type="entry name" value="Spore Coat Polysaccharide Biosynthesis Protein SpsA, Chain A"/>
    <property type="match status" value="1"/>
</dbReference>